<organism evidence="1 2">
    <name type="scientific">Dreissena polymorpha</name>
    <name type="common">Zebra mussel</name>
    <name type="synonym">Mytilus polymorpha</name>
    <dbReference type="NCBI Taxonomy" id="45954"/>
    <lineage>
        <taxon>Eukaryota</taxon>
        <taxon>Metazoa</taxon>
        <taxon>Spiralia</taxon>
        <taxon>Lophotrochozoa</taxon>
        <taxon>Mollusca</taxon>
        <taxon>Bivalvia</taxon>
        <taxon>Autobranchia</taxon>
        <taxon>Heteroconchia</taxon>
        <taxon>Euheterodonta</taxon>
        <taxon>Imparidentia</taxon>
        <taxon>Neoheterodontei</taxon>
        <taxon>Myida</taxon>
        <taxon>Dreissenoidea</taxon>
        <taxon>Dreissenidae</taxon>
        <taxon>Dreissena</taxon>
    </lineage>
</organism>
<gene>
    <name evidence="1" type="ORF">DPMN_037765</name>
</gene>
<sequence>MYFYELAGVCVSHQTGSKKRLQGVRKNCVCTSYGNGDHAGSKADGLMSILENGMGMLVVQ</sequence>
<reference evidence="1" key="2">
    <citation type="submission" date="2020-11" db="EMBL/GenBank/DDBJ databases">
        <authorList>
            <person name="McCartney M.A."/>
            <person name="Auch B."/>
            <person name="Kono T."/>
            <person name="Mallez S."/>
            <person name="Becker A."/>
            <person name="Gohl D.M."/>
            <person name="Silverstein K.A.T."/>
            <person name="Koren S."/>
            <person name="Bechman K.B."/>
            <person name="Herman A."/>
            <person name="Abrahante J.E."/>
            <person name="Garbe J."/>
        </authorList>
    </citation>
    <scope>NUCLEOTIDE SEQUENCE</scope>
    <source>
        <strain evidence="1">Duluth1</strain>
        <tissue evidence="1">Whole animal</tissue>
    </source>
</reference>
<dbReference type="AlphaFoldDB" id="A0A9D4MBY2"/>
<comment type="caution">
    <text evidence="1">The sequence shown here is derived from an EMBL/GenBank/DDBJ whole genome shotgun (WGS) entry which is preliminary data.</text>
</comment>
<evidence type="ECO:0000313" key="2">
    <source>
        <dbReference type="Proteomes" id="UP000828390"/>
    </source>
</evidence>
<protein>
    <submittedName>
        <fullName evidence="1">Uncharacterized protein</fullName>
    </submittedName>
</protein>
<keyword evidence="2" id="KW-1185">Reference proteome</keyword>
<name>A0A9D4MBY2_DREPO</name>
<proteinExistence type="predicted"/>
<evidence type="ECO:0000313" key="1">
    <source>
        <dbReference type="EMBL" id="KAH3874520.1"/>
    </source>
</evidence>
<reference evidence="1" key="1">
    <citation type="journal article" date="2019" name="bioRxiv">
        <title>The Genome of the Zebra Mussel, Dreissena polymorpha: A Resource for Invasive Species Research.</title>
        <authorList>
            <person name="McCartney M.A."/>
            <person name="Auch B."/>
            <person name="Kono T."/>
            <person name="Mallez S."/>
            <person name="Zhang Y."/>
            <person name="Obille A."/>
            <person name="Becker A."/>
            <person name="Abrahante J.E."/>
            <person name="Garbe J."/>
            <person name="Badalamenti J.P."/>
            <person name="Herman A."/>
            <person name="Mangelson H."/>
            <person name="Liachko I."/>
            <person name="Sullivan S."/>
            <person name="Sone E.D."/>
            <person name="Koren S."/>
            <person name="Silverstein K.A.T."/>
            <person name="Beckman K.B."/>
            <person name="Gohl D.M."/>
        </authorList>
    </citation>
    <scope>NUCLEOTIDE SEQUENCE</scope>
    <source>
        <strain evidence="1">Duluth1</strain>
        <tissue evidence="1">Whole animal</tissue>
    </source>
</reference>
<dbReference type="EMBL" id="JAIWYP010000002">
    <property type="protein sequence ID" value="KAH3874520.1"/>
    <property type="molecule type" value="Genomic_DNA"/>
</dbReference>
<dbReference type="Proteomes" id="UP000828390">
    <property type="component" value="Unassembled WGS sequence"/>
</dbReference>
<accession>A0A9D4MBY2</accession>